<keyword evidence="3" id="KW-0997">Cell inner membrane</keyword>
<keyword evidence="3" id="KW-1003">Cell membrane</keyword>
<dbReference type="PANTHER" id="PTHR30586">
    <property type="entry name" value="ELECTRON TRANSPORT COMPLEX PROTEIN RNFE"/>
    <property type="match status" value="1"/>
</dbReference>
<sequence>MIRPTNLTNTLMLMLLLGTSATLAGALGMLLMSSVVVVVYGACIGPLRSRLSGNNLMLASLLLAATLTSCANILAQRWALQWQQSIGIYAGLIALQCVVLEYNGFFRQAFGLRLTFFGLSSGLLLALAVLRELFGQGHIGRGLSEHWQGLVLFSDGLHLLTLVPGAFIVLGLLLAARQAWTRSTALSKETHHP</sequence>
<name>A0A2C5VP38_PSEPU</name>
<evidence type="ECO:0000256" key="7">
    <source>
        <dbReference type="ARBA" id="ARBA00023136"/>
    </source>
</evidence>
<proteinExistence type="predicted"/>
<keyword evidence="7 8" id="KW-0472">Membrane</keyword>
<feature type="transmembrane region" description="Helical" evidence="8">
    <location>
        <begin position="12"/>
        <end position="43"/>
    </location>
</feature>
<keyword evidence="6 8" id="KW-1133">Transmembrane helix</keyword>
<dbReference type="Proteomes" id="UP000222460">
    <property type="component" value="Unassembled WGS sequence"/>
</dbReference>
<protein>
    <submittedName>
        <fullName evidence="9">NADH:quinone oxidoreductase</fullName>
    </submittedName>
</protein>
<reference evidence="10" key="1">
    <citation type="submission" date="2017-10" db="EMBL/GenBank/DDBJ databases">
        <title>FDA dAtabase for Regulatory Grade micrObial Sequences (FDA-ARGOS): Supporting development and validation of Infectious Disease Dx tests.</title>
        <authorList>
            <person name="Goldberg B."/>
            <person name="Campos J."/>
            <person name="Tallon L."/>
            <person name="Sadzewicz L."/>
            <person name="Ott S."/>
            <person name="Zhao X."/>
            <person name="Nagaraj S."/>
            <person name="Vavikolanu K."/>
            <person name="Aluvathingal J."/>
            <person name="Nadendla S."/>
            <person name="Geyer C."/>
            <person name="Sichtig H."/>
        </authorList>
    </citation>
    <scope>NUCLEOTIDE SEQUENCE [LARGE SCALE GENOMIC DNA]</scope>
    <source>
        <strain evidence="10">FDAARGOS_376</strain>
    </source>
</reference>
<evidence type="ECO:0000313" key="9">
    <source>
        <dbReference type="EMBL" id="PHH40478.1"/>
    </source>
</evidence>
<dbReference type="PIRSF" id="PIRSF006102">
    <property type="entry name" value="NQR_DE"/>
    <property type="match status" value="1"/>
</dbReference>
<dbReference type="RefSeq" id="WP_098965364.1">
    <property type="nucleotide sequence ID" value="NZ_PDKZ01000002.1"/>
</dbReference>
<accession>A0A2C5VP38</accession>
<comment type="subcellular location">
    <subcellularLocation>
        <location evidence="1">Endomembrane system</location>
        <topology evidence="1">Multi-pass membrane protein</topology>
    </subcellularLocation>
</comment>
<dbReference type="AlphaFoldDB" id="A0A2C5VP38"/>
<dbReference type="EMBL" id="PDKZ01000002">
    <property type="protein sequence ID" value="PHH40478.1"/>
    <property type="molecule type" value="Genomic_DNA"/>
</dbReference>
<evidence type="ECO:0000256" key="5">
    <source>
        <dbReference type="ARBA" id="ARBA00022967"/>
    </source>
</evidence>
<evidence type="ECO:0000313" key="10">
    <source>
        <dbReference type="Proteomes" id="UP000222460"/>
    </source>
</evidence>
<feature type="transmembrane region" description="Helical" evidence="8">
    <location>
        <begin position="86"/>
        <end position="103"/>
    </location>
</feature>
<evidence type="ECO:0000256" key="1">
    <source>
        <dbReference type="ARBA" id="ARBA00004127"/>
    </source>
</evidence>
<dbReference type="GO" id="GO:0005886">
    <property type="term" value="C:plasma membrane"/>
    <property type="evidence" value="ECO:0007669"/>
    <property type="project" value="TreeGrafter"/>
</dbReference>
<keyword evidence="2" id="KW-0813">Transport</keyword>
<evidence type="ECO:0000256" key="8">
    <source>
        <dbReference type="SAM" id="Phobius"/>
    </source>
</evidence>
<dbReference type="Pfam" id="PF02508">
    <property type="entry name" value="Rnf-Nqr"/>
    <property type="match status" value="1"/>
</dbReference>
<dbReference type="GO" id="GO:0012505">
    <property type="term" value="C:endomembrane system"/>
    <property type="evidence" value="ECO:0007669"/>
    <property type="project" value="UniProtKB-SubCell"/>
</dbReference>
<gene>
    <name evidence="9" type="ORF">CRX57_09935</name>
</gene>
<keyword evidence="4 8" id="KW-0812">Transmembrane</keyword>
<dbReference type="InterPro" id="IPR003667">
    <property type="entry name" value="NqrDE/RnfAE"/>
</dbReference>
<feature type="transmembrane region" description="Helical" evidence="8">
    <location>
        <begin position="150"/>
        <end position="176"/>
    </location>
</feature>
<comment type="caution">
    <text evidence="9">The sequence shown here is derived from an EMBL/GenBank/DDBJ whole genome shotgun (WGS) entry which is preliminary data.</text>
</comment>
<organism evidence="9 10">
    <name type="scientific">Pseudomonas putida</name>
    <name type="common">Arthrobacter siderocapsulatus</name>
    <dbReference type="NCBI Taxonomy" id="303"/>
    <lineage>
        <taxon>Bacteria</taxon>
        <taxon>Pseudomonadati</taxon>
        <taxon>Pseudomonadota</taxon>
        <taxon>Gammaproteobacteria</taxon>
        <taxon>Pseudomonadales</taxon>
        <taxon>Pseudomonadaceae</taxon>
        <taxon>Pseudomonas</taxon>
    </lineage>
</organism>
<evidence type="ECO:0000256" key="2">
    <source>
        <dbReference type="ARBA" id="ARBA00022448"/>
    </source>
</evidence>
<feature type="transmembrane region" description="Helical" evidence="8">
    <location>
        <begin position="55"/>
        <end position="74"/>
    </location>
</feature>
<evidence type="ECO:0000256" key="4">
    <source>
        <dbReference type="ARBA" id="ARBA00022692"/>
    </source>
</evidence>
<keyword evidence="5" id="KW-1278">Translocase</keyword>
<evidence type="ECO:0000256" key="3">
    <source>
        <dbReference type="ARBA" id="ARBA00022519"/>
    </source>
</evidence>
<feature type="transmembrane region" description="Helical" evidence="8">
    <location>
        <begin position="110"/>
        <end position="130"/>
    </location>
</feature>
<dbReference type="PANTHER" id="PTHR30586:SF0">
    <property type="entry name" value="ION-TRANSLOCATING OXIDOREDUCTASE COMPLEX SUBUNIT E"/>
    <property type="match status" value="1"/>
</dbReference>
<evidence type="ECO:0000256" key="6">
    <source>
        <dbReference type="ARBA" id="ARBA00022989"/>
    </source>
</evidence>